<evidence type="ECO:0000259" key="6">
    <source>
        <dbReference type="Pfam" id="PF10502"/>
    </source>
</evidence>
<comment type="similarity">
    <text evidence="2">Belongs to the peptidase S26 family.</text>
</comment>
<evidence type="ECO:0000256" key="5">
    <source>
        <dbReference type="PIRSR" id="PIRSR600223-1"/>
    </source>
</evidence>
<keyword evidence="3" id="KW-0645">Protease</keyword>
<reference evidence="7 8" key="1">
    <citation type="submission" date="2019-09" db="EMBL/GenBank/DDBJ databases">
        <authorList>
            <person name="Wang X."/>
        </authorList>
    </citation>
    <scope>NUCLEOTIDE SEQUENCE [LARGE SCALE GENOMIC DNA]</scope>
    <source>
        <strain evidence="7 8">CICC 11023</strain>
    </source>
</reference>
<dbReference type="Gene3D" id="2.10.109.10">
    <property type="entry name" value="Umud Fragment, subunit A"/>
    <property type="match status" value="1"/>
</dbReference>
<evidence type="ECO:0000313" key="7">
    <source>
        <dbReference type="EMBL" id="KAA8882081.1"/>
    </source>
</evidence>
<dbReference type="Pfam" id="PF10502">
    <property type="entry name" value="Peptidase_S26"/>
    <property type="match status" value="1"/>
</dbReference>
<dbReference type="SUPFAM" id="SSF51306">
    <property type="entry name" value="LexA/Signal peptidase"/>
    <property type="match status" value="1"/>
</dbReference>
<dbReference type="InterPro" id="IPR000223">
    <property type="entry name" value="Pept_S26A_signal_pept_1"/>
</dbReference>
<dbReference type="InterPro" id="IPR019756">
    <property type="entry name" value="Pept_S26A_signal_pept_1_Ser-AS"/>
</dbReference>
<dbReference type="PRINTS" id="PR00727">
    <property type="entry name" value="LEADERPTASE"/>
</dbReference>
<name>A0A5N0E2Y2_9NOCA</name>
<dbReference type="CDD" id="cd06462">
    <property type="entry name" value="Peptidase_S24_S26"/>
    <property type="match status" value="1"/>
</dbReference>
<dbReference type="InterPro" id="IPR036286">
    <property type="entry name" value="LexA/Signal_pep-like_sf"/>
</dbReference>
<comment type="caution">
    <text evidence="7">The sequence shown here is derived from an EMBL/GenBank/DDBJ whole genome shotgun (WGS) entry which is preliminary data.</text>
</comment>
<evidence type="ECO:0000256" key="4">
    <source>
        <dbReference type="ARBA" id="ARBA00022801"/>
    </source>
</evidence>
<dbReference type="RefSeq" id="WP_150407222.1">
    <property type="nucleotide sequence ID" value="NZ_VXLC01000029.1"/>
</dbReference>
<dbReference type="GO" id="GO:0004252">
    <property type="term" value="F:serine-type endopeptidase activity"/>
    <property type="evidence" value="ECO:0007669"/>
    <property type="project" value="InterPro"/>
</dbReference>
<organism evidence="7 8">
    <name type="scientific">Nocardia colli</name>
    <dbReference type="NCBI Taxonomy" id="2545717"/>
    <lineage>
        <taxon>Bacteria</taxon>
        <taxon>Bacillati</taxon>
        <taxon>Actinomycetota</taxon>
        <taxon>Actinomycetes</taxon>
        <taxon>Mycobacteriales</taxon>
        <taxon>Nocardiaceae</taxon>
        <taxon>Nocardia</taxon>
    </lineage>
</organism>
<dbReference type="Proteomes" id="UP000323876">
    <property type="component" value="Unassembled WGS sequence"/>
</dbReference>
<evidence type="ECO:0000256" key="2">
    <source>
        <dbReference type="ARBA" id="ARBA00009370"/>
    </source>
</evidence>
<feature type="active site" evidence="5">
    <location>
        <position position="33"/>
    </location>
</feature>
<feature type="active site" evidence="5">
    <location>
        <position position="81"/>
    </location>
</feature>
<dbReference type="AlphaFoldDB" id="A0A5N0E2Y2"/>
<dbReference type="PROSITE" id="PS00501">
    <property type="entry name" value="SPASE_I_1"/>
    <property type="match status" value="1"/>
</dbReference>
<accession>A0A5N0E2Y2</accession>
<proteinExistence type="inferred from homology"/>
<evidence type="ECO:0000313" key="8">
    <source>
        <dbReference type="Proteomes" id="UP000323876"/>
    </source>
</evidence>
<dbReference type="EMBL" id="VXLC01000029">
    <property type="protein sequence ID" value="KAA8882081.1"/>
    <property type="molecule type" value="Genomic_DNA"/>
</dbReference>
<dbReference type="GO" id="GO:0006465">
    <property type="term" value="P:signal peptide processing"/>
    <property type="evidence" value="ECO:0007669"/>
    <property type="project" value="InterPro"/>
</dbReference>
<keyword evidence="4" id="KW-0378">Hydrolase</keyword>
<comment type="subcellular location">
    <subcellularLocation>
        <location evidence="1">Cell membrane</location>
        <topology evidence="1">Single-pass type II membrane protein</topology>
    </subcellularLocation>
</comment>
<dbReference type="OrthoDB" id="3296552at2"/>
<keyword evidence="8" id="KW-1185">Reference proteome</keyword>
<sequence length="147" mass="15676">MRQRGVVTGLLVAAGAIFAARRILVLVNVTGASMEPTLCDGDRILVRRRGPAGLRRGRIVVLMAPEAAQGREWQCPGWHVKRVVALPGDPLPADVPATDDTGLVPRDSVVVFGDNPFGGDSRNWGPYRVDGLVGTLVCRTRTAGRLG</sequence>
<dbReference type="InterPro" id="IPR019533">
    <property type="entry name" value="Peptidase_S26"/>
</dbReference>
<dbReference type="GO" id="GO:0005886">
    <property type="term" value="C:plasma membrane"/>
    <property type="evidence" value="ECO:0007669"/>
    <property type="project" value="UniProtKB-SubCell"/>
</dbReference>
<dbReference type="PANTHER" id="PTHR43390">
    <property type="entry name" value="SIGNAL PEPTIDASE I"/>
    <property type="match status" value="1"/>
</dbReference>
<feature type="domain" description="Peptidase S26" evidence="6">
    <location>
        <begin position="10"/>
        <end position="89"/>
    </location>
</feature>
<dbReference type="PANTHER" id="PTHR43390:SF1">
    <property type="entry name" value="CHLOROPLAST PROCESSING PEPTIDASE"/>
    <property type="match status" value="1"/>
</dbReference>
<evidence type="ECO:0000256" key="3">
    <source>
        <dbReference type="ARBA" id="ARBA00022670"/>
    </source>
</evidence>
<gene>
    <name evidence="7" type="ORF">F3087_39190</name>
</gene>
<evidence type="ECO:0000256" key="1">
    <source>
        <dbReference type="ARBA" id="ARBA00004401"/>
    </source>
</evidence>
<protein>
    <submittedName>
        <fullName evidence="7">S26 family signal peptidase</fullName>
    </submittedName>
</protein>